<dbReference type="EMBL" id="MW353175">
    <property type="protein sequence ID" value="QQO91697.1"/>
    <property type="molecule type" value="Genomic_DNA"/>
</dbReference>
<organism evidence="2 3">
    <name type="scientific">Flavobacterium phage vB_FspM_immuto_2-6A</name>
    <dbReference type="NCBI Taxonomy" id="2801477"/>
    <lineage>
        <taxon>Viruses</taxon>
        <taxon>Duplodnaviria</taxon>
        <taxon>Heunggongvirae</taxon>
        <taxon>Uroviricota</taxon>
        <taxon>Caudoviricetes</taxon>
        <taxon>Immutovirus</taxon>
        <taxon>Immutovirus immuto</taxon>
    </lineage>
</organism>
<name>A0A7T8IWV4_9CAUD</name>
<reference evidence="2 3" key="1">
    <citation type="submission" date="2020-12" db="EMBL/GenBank/DDBJ databases">
        <title>Dynamics of Baltic Sea phages driven by environmental changes.</title>
        <authorList>
            <person name="Hoetzinger M."/>
            <person name="Nilsson E."/>
            <person name="Holmfeldt K."/>
        </authorList>
    </citation>
    <scope>NUCLEOTIDE SEQUENCE [LARGE SCALE GENOMIC DNA]</scope>
</reference>
<gene>
    <name evidence="2" type="ORF">immuto26A_18</name>
</gene>
<dbReference type="Proteomes" id="UP000595566">
    <property type="component" value="Segment"/>
</dbReference>
<evidence type="ECO:0000313" key="3">
    <source>
        <dbReference type="Proteomes" id="UP000595566"/>
    </source>
</evidence>
<accession>A0A7T8IWV4</accession>
<feature type="region of interest" description="Disordered" evidence="1">
    <location>
        <begin position="128"/>
        <end position="266"/>
    </location>
</feature>
<feature type="compositionally biased region" description="Gly residues" evidence="1">
    <location>
        <begin position="244"/>
        <end position="256"/>
    </location>
</feature>
<proteinExistence type="predicted"/>
<evidence type="ECO:0000313" key="2">
    <source>
        <dbReference type="EMBL" id="QQO91697.1"/>
    </source>
</evidence>
<feature type="compositionally biased region" description="Polar residues" evidence="1">
    <location>
        <begin position="128"/>
        <end position="148"/>
    </location>
</feature>
<feature type="compositionally biased region" description="Low complexity" evidence="1">
    <location>
        <begin position="156"/>
        <end position="167"/>
    </location>
</feature>
<sequence length="474" mass="49558">MNKWITLFLLFSALTSYGQYTYTYTDPCTLVQKSVYVPAGGGVVVNYFDNHSTFTSNDFSSGVFDNWIAQVSQQNSNSPCESVTTTIVNGITNITVANTLTVVTNVISVTNVAQSIATIGGSMGSSMTATAGGVTNSSQSEGGSTNQNSKDDKKSNSNTPAGSNSGTTGTGSTGNQNQGSQTNPSTTGGTSSQPSSGTSQQGGDTTGTDQPTSTGSPTSESSVEESSGGNNLANSLSNSVDGGSADGGSSSGGASGGKKKSNSSAKNVGSLIASGDIVAIANTDQTQNFRFVGSITHANTRGTRIKGVLFNFTSGVNNLNVTFYKSWINKSKKLNTVGAQSIMMDFDKNFFSTTTVLESYKVSNKLTGMFGVNFTAGKMGERSLLNLSAVGGAHSSFKVNNRVSTSILVLGVYSPFTQFYEGKWWDAGIIVVPFNSWDLKITKTFKFNISFTGVYEVGQQFLNYQILTGGKLTF</sequence>
<protein>
    <submittedName>
        <fullName evidence="2">Uncharacterized protein</fullName>
    </submittedName>
</protein>
<feature type="compositionally biased region" description="Low complexity" evidence="1">
    <location>
        <begin position="173"/>
        <end position="243"/>
    </location>
</feature>
<evidence type="ECO:0000256" key="1">
    <source>
        <dbReference type="SAM" id="MobiDB-lite"/>
    </source>
</evidence>
<keyword evidence="3" id="KW-1185">Reference proteome</keyword>